<dbReference type="OrthoDB" id="1415334at2759"/>
<reference evidence="2" key="1">
    <citation type="journal article" date="2014" name="Nat. Genet.">
        <title>A reference genome for common bean and genome-wide analysis of dual domestications.</title>
        <authorList>
            <person name="Schmutz J."/>
            <person name="McClean P.E."/>
            <person name="Mamidi S."/>
            <person name="Wu G.A."/>
            <person name="Cannon S.B."/>
            <person name="Grimwood J."/>
            <person name="Jenkins J."/>
            <person name="Shu S."/>
            <person name="Song Q."/>
            <person name="Chavarro C."/>
            <person name="Torres-Torres M."/>
            <person name="Geffroy V."/>
            <person name="Moghaddam S.M."/>
            <person name="Gao D."/>
            <person name="Abernathy B."/>
            <person name="Barry K."/>
            <person name="Blair M."/>
            <person name="Brick M.A."/>
            <person name="Chovatia M."/>
            <person name="Gepts P."/>
            <person name="Goodstein D.M."/>
            <person name="Gonzales M."/>
            <person name="Hellsten U."/>
            <person name="Hyten D.L."/>
            <person name="Jia G."/>
            <person name="Kelly J.D."/>
            <person name="Kudrna D."/>
            <person name="Lee R."/>
            <person name="Richard M.M."/>
            <person name="Miklas P.N."/>
            <person name="Osorno J.M."/>
            <person name="Rodrigues J."/>
            <person name="Thareau V."/>
            <person name="Urrea C.A."/>
            <person name="Wang M."/>
            <person name="Yu Y."/>
            <person name="Zhang M."/>
            <person name="Wing R.A."/>
            <person name="Cregan P.B."/>
            <person name="Rokhsar D.S."/>
            <person name="Jackson S.A."/>
        </authorList>
    </citation>
    <scope>NUCLEOTIDE SEQUENCE [LARGE SCALE GENOMIC DNA]</scope>
    <source>
        <strain evidence="2">cv. G19833</strain>
    </source>
</reference>
<name>V7AN63_PHAVU</name>
<dbReference type="eggNOG" id="ENOG502R6A7">
    <property type="taxonomic scope" value="Eukaryota"/>
</dbReference>
<dbReference type="InterPro" id="IPR036875">
    <property type="entry name" value="Znf_CCHC_sf"/>
</dbReference>
<dbReference type="Proteomes" id="UP000000226">
    <property type="component" value="Chromosome 10"/>
</dbReference>
<dbReference type="GO" id="GO:0008270">
    <property type="term" value="F:zinc ion binding"/>
    <property type="evidence" value="ECO:0007669"/>
    <property type="project" value="InterPro"/>
</dbReference>
<dbReference type="EMBL" id="CM002297">
    <property type="protein sequence ID" value="ESW06700.1"/>
    <property type="molecule type" value="Genomic_DNA"/>
</dbReference>
<evidence type="ECO:0000313" key="1">
    <source>
        <dbReference type="EMBL" id="ESW06700.1"/>
    </source>
</evidence>
<sequence>MYIQFYDTKSCCYQKGNDPTKPRFFYYYNIVREENLEATQWLDDIPREKWTLAWDNGKKWGHMTINLAESINYVLKKTRNLPISPMVMATFTCCNKFFTDRGRQVEAMVVDGHVYSEVAAKALEDEQLKANTHTVISFDSRNTKFLVEERQNPRKVRPPGRFAVRLDELWFDYGKFQKLHLPCSHVLAACKYAHHDFARYISHVYTLQQVFHVYEGLFCELKNEGYWSAYTGQILCLSPDMKITSKGRPKSSRIRTYMDIREQHDRTKKCAYCQTPGHTKRKCPNITRSSTSRH</sequence>
<evidence type="ECO:0000313" key="2">
    <source>
        <dbReference type="Proteomes" id="UP000000226"/>
    </source>
</evidence>
<organism evidence="1 2">
    <name type="scientific">Phaseolus vulgaris</name>
    <name type="common">Kidney bean</name>
    <name type="synonym">French bean</name>
    <dbReference type="NCBI Taxonomy" id="3885"/>
    <lineage>
        <taxon>Eukaryota</taxon>
        <taxon>Viridiplantae</taxon>
        <taxon>Streptophyta</taxon>
        <taxon>Embryophyta</taxon>
        <taxon>Tracheophyta</taxon>
        <taxon>Spermatophyta</taxon>
        <taxon>Magnoliopsida</taxon>
        <taxon>eudicotyledons</taxon>
        <taxon>Gunneridae</taxon>
        <taxon>Pentapetalae</taxon>
        <taxon>rosids</taxon>
        <taxon>fabids</taxon>
        <taxon>Fabales</taxon>
        <taxon>Fabaceae</taxon>
        <taxon>Papilionoideae</taxon>
        <taxon>50 kb inversion clade</taxon>
        <taxon>NPAAA clade</taxon>
        <taxon>indigoferoid/millettioid clade</taxon>
        <taxon>Phaseoleae</taxon>
        <taxon>Phaseolus</taxon>
    </lineage>
</organism>
<proteinExistence type="predicted"/>
<dbReference type="GO" id="GO:0003676">
    <property type="term" value="F:nucleic acid binding"/>
    <property type="evidence" value="ECO:0007669"/>
    <property type="project" value="InterPro"/>
</dbReference>
<dbReference type="Gramene" id="ESW06700">
    <property type="protein sequence ID" value="ESW06700"/>
    <property type="gene ID" value="PHAVU_010G069600g"/>
</dbReference>
<dbReference type="STRING" id="3885.V7AN63"/>
<dbReference type="SUPFAM" id="SSF57756">
    <property type="entry name" value="Retrovirus zinc finger-like domains"/>
    <property type="match status" value="1"/>
</dbReference>
<dbReference type="AlphaFoldDB" id="V7AN63"/>
<accession>V7AN63</accession>
<protein>
    <recommendedName>
        <fullName evidence="3">CCHC-type domain-containing protein</fullName>
    </recommendedName>
</protein>
<dbReference type="OMA" id="RICTEMD"/>
<keyword evidence="2" id="KW-1185">Reference proteome</keyword>
<evidence type="ECO:0008006" key="3">
    <source>
        <dbReference type="Google" id="ProtNLM"/>
    </source>
</evidence>
<gene>
    <name evidence="1" type="ORF">PHAVU_010G069600g</name>
</gene>